<keyword evidence="17" id="KW-1185">Reference proteome</keyword>
<dbReference type="FunFam" id="1.20.1250.20:FF:000122">
    <property type="entry name" value="D-xylose transporter XylE"/>
    <property type="match status" value="1"/>
</dbReference>
<dbReference type="InterPro" id="IPR003663">
    <property type="entry name" value="Sugar/inositol_transpt"/>
</dbReference>
<dbReference type="PRINTS" id="PR00171">
    <property type="entry name" value="SUGRTRNSPORT"/>
</dbReference>
<feature type="transmembrane region" description="Helical" evidence="14">
    <location>
        <begin position="109"/>
        <end position="131"/>
    </location>
</feature>
<gene>
    <name evidence="16" type="ORF">C7446_0533</name>
</gene>
<evidence type="ECO:0000256" key="4">
    <source>
        <dbReference type="ARBA" id="ARBA00022475"/>
    </source>
</evidence>
<feature type="region of interest" description="Disordered" evidence="13">
    <location>
        <begin position="242"/>
        <end position="261"/>
    </location>
</feature>
<dbReference type="OrthoDB" id="5368493at2"/>
<evidence type="ECO:0000259" key="15">
    <source>
        <dbReference type="PROSITE" id="PS50850"/>
    </source>
</evidence>
<evidence type="ECO:0000256" key="5">
    <source>
        <dbReference type="ARBA" id="ARBA00022597"/>
    </source>
</evidence>
<feature type="transmembrane region" description="Helical" evidence="14">
    <location>
        <begin position="269"/>
        <end position="296"/>
    </location>
</feature>
<dbReference type="InterPro" id="IPR005828">
    <property type="entry name" value="MFS_sugar_transport-like"/>
</dbReference>
<feature type="transmembrane region" description="Helical" evidence="14">
    <location>
        <begin position="367"/>
        <end position="391"/>
    </location>
</feature>
<keyword evidence="6 14" id="KW-0812">Transmembrane</keyword>
<dbReference type="GO" id="GO:0005886">
    <property type="term" value="C:plasma membrane"/>
    <property type="evidence" value="ECO:0007669"/>
    <property type="project" value="UniProtKB-SubCell"/>
</dbReference>
<feature type="transmembrane region" description="Helical" evidence="14">
    <location>
        <begin position="316"/>
        <end position="333"/>
    </location>
</feature>
<evidence type="ECO:0000313" key="16">
    <source>
        <dbReference type="EMBL" id="RKR06552.1"/>
    </source>
</evidence>
<evidence type="ECO:0000313" key="17">
    <source>
        <dbReference type="Proteomes" id="UP000281975"/>
    </source>
</evidence>
<evidence type="ECO:0000256" key="2">
    <source>
        <dbReference type="ARBA" id="ARBA00010992"/>
    </source>
</evidence>
<keyword evidence="5" id="KW-0762">Sugar transport</keyword>
<dbReference type="PANTHER" id="PTHR48020:SF12">
    <property type="entry name" value="PROTON MYO-INOSITOL COTRANSPORTER"/>
    <property type="match status" value="1"/>
</dbReference>
<evidence type="ECO:0000256" key="11">
    <source>
        <dbReference type="ARBA" id="ARBA00076792"/>
    </source>
</evidence>
<protein>
    <recommendedName>
        <fullName evidence="10">D-xylose-proton symporter</fullName>
    </recommendedName>
    <alternativeName>
        <fullName evidence="11">D-xylose transporter</fullName>
    </alternativeName>
</protein>
<name>A0A420WZ40_9GAMM</name>
<dbReference type="Pfam" id="PF00083">
    <property type="entry name" value="Sugar_tr"/>
    <property type="match status" value="1"/>
</dbReference>
<evidence type="ECO:0000256" key="6">
    <source>
        <dbReference type="ARBA" id="ARBA00022692"/>
    </source>
</evidence>
<reference evidence="16 17" key="1">
    <citation type="submission" date="2018-10" db="EMBL/GenBank/DDBJ databases">
        <title>Genomic Encyclopedia of Type Strains, Phase IV (KMG-IV): sequencing the most valuable type-strain genomes for metagenomic binning, comparative biology and taxonomic classification.</title>
        <authorList>
            <person name="Goeker M."/>
        </authorList>
    </citation>
    <scope>NUCLEOTIDE SEQUENCE [LARGE SCALE GENOMIC DNA]</scope>
    <source>
        <strain evidence="16 17">DSM 23229</strain>
    </source>
</reference>
<comment type="caution">
    <text evidence="16">The sequence shown here is derived from an EMBL/GenBank/DDBJ whole genome shotgun (WGS) entry which is preliminary data.</text>
</comment>
<comment type="subcellular location">
    <subcellularLocation>
        <location evidence="1">Cell membrane</location>
        <topology evidence="1">Multi-pass membrane protein</topology>
    </subcellularLocation>
</comment>
<evidence type="ECO:0000256" key="8">
    <source>
        <dbReference type="ARBA" id="ARBA00023136"/>
    </source>
</evidence>
<dbReference type="CDD" id="cd17359">
    <property type="entry name" value="MFS_XylE_like"/>
    <property type="match status" value="1"/>
</dbReference>
<feature type="transmembrane region" description="Helical" evidence="14">
    <location>
        <begin position="83"/>
        <end position="103"/>
    </location>
</feature>
<feature type="transmembrane region" description="Helical" evidence="14">
    <location>
        <begin position="56"/>
        <end position="76"/>
    </location>
</feature>
<dbReference type="InterPro" id="IPR047984">
    <property type="entry name" value="XylE-like"/>
</dbReference>
<dbReference type="GO" id="GO:0022857">
    <property type="term" value="F:transmembrane transporter activity"/>
    <property type="evidence" value="ECO:0007669"/>
    <property type="project" value="InterPro"/>
</dbReference>
<dbReference type="InterPro" id="IPR020846">
    <property type="entry name" value="MFS_dom"/>
</dbReference>
<proteinExistence type="inferred from homology"/>
<dbReference type="NCBIfam" id="TIGR00879">
    <property type="entry name" value="SP"/>
    <property type="match status" value="1"/>
</dbReference>
<dbReference type="RefSeq" id="WP_121171058.1">
    <property type="nucleotide sequence ID" value="NZ_RBIN01000002.1"/>
</dbReference>
<evidence type="ECO:0000256" key="12">
    <source>
        <dbReference type="RuleBase" id="RU003346"/>
    </source>
</evidence>
<dbReference type="InterPro" id="IPR050814">
    <property type="entry name" value="Myo-inositol_Transporter"/>
</dbReference>
<dbReference type="Gene3D" id="1.20.1250.20">
    <property type="entry name" value="MFS general substrate transporter like domains"/>
    <property type="match status" value="2"/>
</dbReference>
<evidence type="ECO:0000256" key="10">
    <source>
        <dbReference type="ARBA" id="ARBA00070440"/>
    </source>
</evidence>
<feature type="transmembrane region" description="Helical" evidence="14">
    <location>
        <begin position="340"/>
        <end position="361"/>
    </location>
</feature>
<evidence type="ECO:0000256" key="1">
    <source>
        <dbReference type="ARBA" id="ARBA00004651"/>
    </source>
</evidence>
<comment type="similarity">
    <text evidence="2 12">Belongs to the major facilitator superfamily. Sugar transporter (TC 2.A.1.1) family.</text>
</comment>
<feature type="transmembrane region" description="Helical" evidence="14">
    <location>
        <begin position="12"/>
        <end position="31"/>
    </location>
</feature>
<dbReference type="PROSITE" id="PS50850">
    <property type="entry name" value="MFS"/>
    <property type="match status" value="1"/>
</dbReference>
<evidence type="ECO:0000256" key="7">
    <source>
        <dbReference type="ARBA" id="ARBA00022989"/>
    </source>
</evidence>
<feature type="transmembrane region" description="Helical" evidence="14">
    <location>
        <begin position="143"/>
        <end position="165"/>
    </location>
</feature>
<keyword evidence="8 14" id="KW-0472">Membrane</keyword>
<keyword evidence="3 12" id="KW-0813">Transport</keyword>
<dbReference type="AlphaFoldDB" id="A0A420WZ40"/>
<sequence length="499" mass="54938">MTQGQESPGNALGYVISICLVAALGGILFGYDTAVISGAIDSIATYFDLSPTLKGWAVSSVVIGSIVGAGGAGWLANVLGRRLTMMLAAVLFLISALGSALAFSFWFYIILRVVGGLAVGIASVVSPMYMGELAPQRWRGRTLSMFQQSLVVGQTIVFFVNYFIARDVTSQWLTDLGWRWMLGSEAIPAVLFGTLLFLVPESPRWCIMNNRFDRARRVLNRFNSREQTEQMIEEVRYSLQGGQASGRRAMNQQRRSERQASRSAIRQPIMLAITVLGVFLSAAQQFTGINVVMYYAPTVLSNVTESTGSALLQTGYVGLVFILGNLLGMLLIDRTGRIRLMTIGTLACIASMAVLGTIFWFDVQGYTAMLAIMVYVVGYAISWGCCSWTLLSEIFPNAIRGTAMAWAMGAQWTAGFIVAQTFPMMRGSEWLNTVFNGAFPFWLFGAITMISLLITWRFVPETRNVPLESMEQLMGEKFRHGRVKNRERFMTAETGTSTG</sequence>
<feature type="transmembrane region" description="Helical" evidence="14">
    <location>
        <begin position="177"/>
        <end position="199"/>
    </location>
</feature>
<comment type="catalytic activity">
    <reaction evidence="9">
        <text>D-xylose(in) + H(+)(in) = D-xylose(out) + H(+)(out)</text>
        <dbReference type="Rhea" id="RHEA:28959"/>
        <dbReference type="ChEBI" id="CHEBI:15378"/>
        <dbReference type="ChEBI" id="CHEBI:53455"/>
    </reaction>
    <physiologicalReaction direction="right-to-left" evidence="9">
        <dbReference type="Rhea" id="RHEA:28961"/>
    </physiologicalReaction>
</comment>
<feature type="transmembrane region" description="Helical" evidence="14">
    <location>
        <begin position="439"/>
        <end position="459"/>
    </location>
</feature>
<dbReference type="PANTHER" id="PTHR48020">
    <property type="entry name" value="PROTON MYO-INOSITOL COTRANSPORTER"/>
    <property type="match status" value="1"/>
</dbReference>
<evidence type="ECO:0000256" key="13">
    <source>
        <dbReference type="SAM" id="MobiDB-lite"/>
    </source>
</evidence>
<dbReference type="InterPro" id="IPR005829">
    <property type="entry name" value="Sugar_transporter_CS"/>
</dbReference>
<dbReference type="InterPro" id="IPR036259">
    <property type="entry name" value="MFS_trans_sf"/>
</dbReference>
<dbReference type="Proteomes" id="UP000281975">
    <property type="component" value="Unassembled WGS sequence"/>
</dbReference>
<evidence type="ECO:0000256" key="14">
    <source>
        <dbReference type="SAM" id="Phobius"/>
    </source>
</evidence>
<organism evidence="16 17">
    <name type="scientific">Kushneria sinocarnis</name>
    <dbReference type="NCBI Taxonomy" id="595502"/>
    <lineage>
        <taxon>Bacteria</taxon>
        <taxon>Pseudomonadati</taxon>
        <taxon>Pseudomonadota</taxon>
        <taxon>Gammaproteobacteria</taxon>
        <taxon>Oceanospirillales</taxon>
        <taxon>Halomonadaceae</taxon>
        <taxon>Kushneria</taxon>
    </lineage>
</organism>
<keyword evidence="4" id="KW-1003">Cell membrane</keyword>
<dbReference type="EMBL" id="RBIN01000002">
    <property type="protein sequence ID" value="RKR06552.1"/>
    <property type="molecule type" value="Genomic_DNA"/>
</dbReference>
<evidence type="ECO:0000256" key="9">
    <source>
        <dbReference type="ARBA" id="ARBA00050593"/>
    </source>
</evidence>
<evidence type="ECO:0000256" key="3">
    <source>
        <dbReference type="ARBA" id="ARBA00022448"/>
    </source>
</evidence>
<dbReference type="PROSITE" id="PS00217">
    <property type="entry name" value="SUGAR_TRANSPORT_2"/>
    <property type="match status" value="1"/>
</dbReference>
<feature type="domain" description="Major facilitator superfamily (MFS) profile" evidence="15">
    <location>
        <begin position="18"/>
        <end position="463"/>
    </location>
</feature>
<dbReference type="SUPFAM" id="SSF103473">
    <property type="entry name" value="MFS general substrate transporter"/>
    <property type="match status" value="1"/>
</dbReference>
<feature type="transmembrane region" description="Helical" evidence="14">
    <location>
        <begin position="403"/>
        <end position="419"/>
    </location>
</feature>
<keyword evidence="7 14" id="KW-1133">Transmembrane helix</keyword>
<accession>A0A420WZ40</accession>